<name>A0ABV1P233_9ACTN</name>
<evidence type="ECO:0000256" key="1">
    <source>
        <dbReference type="ARBA" id="ARBA00004651"/>
    </source>
</evidence>
<keyword evidence="12" id="KW-1185">Reference proteome</keyword>
<keyword evidence="10" id="KW-0406">Ion transport</keyword>
<dbReference type="EMBL" id="JBEGDP010000022">
    <property type="protein sequence ID" value="MEQ7848828.1"/>
    <property type="molecule type" value="Genomic_DNA"/>
</dbReference>
<dbReference type="RefSeq" id="WP_251535252.1">
    <property type="nucleotide sequence ID" value="NZ_JBEFDI010000248.1"/>
</dbReference>
<organism evidence="11 12">
    <name type="scientific">Nocardioides kribbensis</name>
    <dbReference type="NCBI Taxonomy" id="305517"/>
    <lineage>
        <taxon>Bacteria</taxon>
        <taxon>Bacillati</taxon>
        <taxon>Actinomycetota</taxon>
        <taxon>Actinomycetes</taxon>
        <taxon>Propionibacteriales</taxon>
        <taxon>Nocardioidaceae</taxon>
        <taxon>Nocardioides</taxon>
    </lineage>
</organism>
<dbReference type="Pfam" id="PF02537">
    <property type="entry name" value="CRCB"/>
    <property type="match status" value="1"/>
</dbReference>
<evidence type="ECO:0000256" key="9">
    <source>
        <dbReference type="ARBA" id="ARBA00049940"/>
    </source>
</evidence>
<keyword evidence="3 10" id="KW-0812">Transmembrane</keyword>
<keyword evidence="6 10" id="KW-0407">Ion channel</keyword>
<feature type="transmembrane region" description="Helical" evidence="10">
    <location>
        <begin position="12"/>
        <end position="31"/>
    </location>
</feature>
<comment type="function">
    <text evidence="9 10">Fluoride-specific ion channel. Important for reducing fluoride concentration in the cell, thus reducing its toxicity.</text>
</comment>
<protein>
    <recommendedName>
        <fullName evidence="10">Fluoride-specific ion channel FluC</fullName>
    </recommendedName>
</protein>
<reference evidence="11 12" key="1">
    <citation type="submission" date="2024-02" db="EMBL/GenBank/DDBJ databases">
        <title>Full genome sequence of Nocardioides kribbensis.</title>
        <authorList>
            <person name="Poletto B.L."/>
            <person name="Silva G."/>
            <person name="Galante D."/>
            <person name="Campos K.R."/>
            <person name="Santos M.B.N."/>
            <person name="Sacchi C.T."/>
        </authorList>
    </citation>
    <scope>NUCLEOTIDE SEQUENCE [LARGE SCALE GENOMIC DNA]</scope>
    <source>
        <strain evidence="11 12">O4R</strain>
    </source>
</reference>
<keyword evidence="10" id="KW-0915">Sodium</keyword>
<keyword evidence="10" id="KW-0813">Transport</keyword>
<evidence type="ECO:0000256" key="5">
    <source>
        <dbReference type="ARBA" id="ARBA00023136"/>
    </source>
</evidence>
<dbReference type="InterPro" id="IPR003691">
    <property type="entry name" value="FluC"/>
</dbReference>
<evidence type="ECO:0000256" key="3">
    <source>
        <dbReference type="ARBA" id="ARBA00022692"/>
    </source>
</evidence>
<evidence type="ECO:0000256" key="10">
    <source>
        <dbReference type="HAMAP-Rule" id="MF_00454"/>
    </source>
</evidence>
<proteinExistence type="inferred from homology"/>
<keyword evidence="4 10" id="KW-1133">Transmembrane helix</keyword>
<feature type="transmembrane region" description="Helical" evidence="10">
    <location>
        <begin position="101"/>
        <end position="121"/>
    </location>
</feature>
<feature type="binding site" evidence="10">
    <location>
        <position position="82"/>
    </location>
    <ligand>
        <name>Na(+)</name>
        <dbReference type="ChEBI" id="CHEBI:29101"/>
        <note>structural</note>
    </ligand>
</feature>
<keyword evidence="10" id="KW-0479">Metal-binding</keyword>
<keyword evidence="2 10" id="KW-1003">Cell membrane</keyword>
<evidence type="ECO:0000256" key="2">
    <source>
        <dbReference type="ARBA" id="ARBA00022475"/>
    </source>
</evidence>
<evidence type="ECO:0000256" key="4">
    <source>
        <dbReference type="ARBA" id="ARBA00022989"/>
    </source>
</evidence>
<evidence type="ECO:0000313" key="12">
    <source>
        <dbReference type="Proteomes" id="UP001482520"/>
    </source>
</evidence>
<comment type="similarity">
    <text evidence="7 10">Belongs to the fluoride channel Fluc/FEX (TC 1.A.43) family.</text>
</comment>
<sequence length="122" mass="12242">MTTTDTVDTVVSGLLVALGAGVGAPLRYAVAQRLDARWPTGTLAVNLLGSLVLGVVSALALSGRLSQEWVALLGTGFCGGFTTYSSFVVQTRGLGPRTGALYAAVSLLGGLGLCALGFLLAA</sequence>
<dbReference type="PANTHER" id="PTHR28259:SF1">
    <property type="entry name" value="FLUORIDE EXPORT PROTEIN 1-RELATED"/>
    <property type="match status" value="1"/>
</dbReference>
<evidence type="ECO:0000256" key="6">
    <source>
        <dbReference type="ARBA" id="ARBA00023303"/>
    </source>
</evidence>
<dbReference type="PANTHER" id="PTHR28259">
    <property type="entry name" value="FLUORIDE EXPORT PROTEIN 1-RELATED"/>
    <property type="match status" value="1"/>
</dbReference>
<accession>A0ABV1P233</accession>
<comment type="activity regulation">
    <text evidence="10">Na(+) is not transported, but it plays an essential structural role and its presence is essential for fluoride channel function.</text>
</comment>
<comment type="catalytic activity">
    <reaction evidence="8">
        <text>fluoride(in) = fluoride(out)</text>
        <dbReference type="Rhea" id="RHEA:76159"/>
        <dbReference type="ChEBI" id="CHEBI:17051"/>
    </reaction>
    <physiologicalReaction direction="left-to-right" evidence="8">
        <dbReference type="Rhea" id="RHEA:76160"/>
    </physiologicalReaction>
</comment>
<dbReference type="HAMAP" id="MF_00454">
    <property type="entry name" value="FluC"/>
    <property type="match status" value="1"/>
</dbReference>
<evidence type="ECO:0000256" key="8">
    <source>
        <dbReference type="ARBA" id="ARBA00035585"/>
    </source>
</evidence>
<evidence type="ECO:0000256" key="7">
    <source>
        <dbReference type="ARBA" id="ARBA00035120"/>
    </source>
</evidence>
<keyword evidence="5 10" id="KW-0472">Membrane</keyword>
<comment type="subcellular location">
    <subcellularLocation>
        <location evidence="1 10">Cell membrane</location>
        <topology evidence="1 10">Multi-pass membrane protein</topology>
    </subcellularLocation>
</comment>
<comment type="caution">
    <text evidence="11">The sequence shown here is derived from an EMBL/GenBank/DDBJ whole genome shotgun (WGS) entry which is preliminary data.</text>
</comment>
<feature type="transmembrane region" description="Helical" evidence="10">
    <location>
        <begin position="69"/>
        <end position="89"/>
    </location>
</feature>
<evidence type="ECO:0000313" key="11">
    <source>
        <dbReference type="EMBL" id="MEQ7848828.1"/>
    </source>
</evidence>
<feature type="transmembrane region" description="Helical" evidence="10">
    <location>
        <begin position="43"/>
        <end position="63"/>
    </location>
</feature>
<gene>
    <name evidence="10" type="primary">fluC</name>
    <name evidence="10" type="synonym">crcB</name>
    <name evidence="11" type="ORF">V6R90_16215</name>
</gene>
<feature type="binding site" evidence="10">
    <location>
        <position position="79"/>
    </location>
    <ligand>
        <name>Na(+)</name>
        <dbReference type="ChEBI" id="CHEBI:29101"/>
        <note>structural</note>
    </ligand>
</feature>
<dbReference type="Proteomes" id="UP001482520">
    <property type="component" value="Unassembled WGS sequence"/>
</dbReference>